<evidence type="ECO:0000256" key="1">
    <source>
        <dbReference type="SAM" id="MobiDB-lite"/>
    </source>
</evidence>
<feature type="region of interest" description="Disordered" evidence="1">
    <location>
        <begin position="200"/>
        <end position="241"/>
    </location>
</feature>
<sequence length="241" mass="27342">MGAVEETDITTNDNHYDMDSAGAASDINTWQEEPSDAAPLIADDMTRFVEIIAPDQKHHRFMMLIDSGNPQQNLISTAVLDVLGLPHGFRKRSRPRRRLRRILARLFPQSNSAKAVRSMEKIRNGDGSVFRGQDGSTVPISWYGHNRNDLRRPQVHFEPRRYRTTHLVVDSEHCPADVVLCWDEIDLLGLDRRVVNVLIPKPPTPVPDSDGKKYEGYERRRAANEAGREAEKARRRANGQG</sequence>
<dbReference type="Proteomes" id="UP001521184">
    <property type="component" value="Unassembled WGS sequence"/>
</dbReference>
<comment type="caution">
    <text evidence="2">The sequence shown here is derived from an EMBL/GenBank/DDBJ whole genome shotgun (WGS) entry which is preliminary data.</text>
</comment>
<evidence type="ECO:0000313" key="2">
    <source>
        <dbReference type="EMBL" id="KAL1641807.1"/>
    </source>
</evidence>
<organism evidence="2 3">
    <name type="scientific">Diplodia intermedia</name>
    <dbReference type="NCBI Taxonomy" id="856260"/>
    <lineage>
        <taxon>Eukaryota</taxon>
        <taxon>Fungi</taxon>
        <taxon>Dikarya</taxon>
        <taxon>Ascomycota</taxon>
        <taxon>Pezizomycotina</taxon>
        <taxon>Dothideomycetes</taxon>
        <taxon>Dothideomycetes incertae sedis</taxon>
        <taxon>Botryosphaeriales</taxon>
        <taxon>Botryosphaeriaceae</taxon>
        <taxon>Diplodia</taxon>
    </lineage>
</organism>
<proteinExistence type="predicted"/>
<protein>
    <submittedName>
        <fullName evidence="2">Uncharacterized protein</fullName>
    </submittedName>
</protein>
<keyword evidence="3" id="KW-1185">Reference proteome</keyword>
<gene>
    <name evidence="2" type="ORF">SLS58_005849</name>
</gene>
<evidence type="ECO:0000313" key="3">
    <source>
        <dbReference type="Proteomes" id="UP001521184"/>
    </source>
</evidence>
<dbReference type="EMBL" id="JAKEKT020000037">
    <property type="protein sequence ID" value="KAL1641807.1"/>
    <property type="molecule type" value="Genomic_DNA"/>
</dbReference>
<reference evidence="2 3" key="1">
    <citation type="journal article" date="2023" name="Plant Dis.">
        <title>First Report of Diplodia intermedia Causing Canker and Dieback Diseases on Apple Trees in Canada.</title>
        <authorList>
            <person name="Ellouze W."/>
            <person name="Ilyukhin E."/>
            <person name="Sulman M."/>
            <person name="Ali S."/>
        </authorList>
    </citation>
    <scope>NUCLEOTIDE SEQUENCE [LARGE SCALE GENOMIC DNA]</scope>
    <source>
        <strain evidence="2 3">M45-28</strain>
    </source>
</reference>
<feature type="compositionally biased region" description="Basic and acidic residues" evidence="1">
    <location>
        <begin position="209"/>
        <end position="232"/>
    </location>
</feature>
<name>A0ABR3TQB6_9PEZI</name>
<accession>A0ABR3TQB6</accession>